<evidence type="ECO:0000256" key="1">
    <source>
        <dbReference type="SAM" id="Phobius"/>
    </source>
</evidence>
<reference evidence="2 3" key="1">
    <citation type="submission" date="2019-03" db="EMBL/GenBank/DDBJ databases">
        <title>Genomic Encyclopedia of Archaeal and Bacterial Type Strains, Phase II (KMG-II): from individual species to whole genera.</title>
        <authorList>
            <person name="Goeker M."/>
        </authorList>
    </citation>
    <scope>NUCLEOTIDE SEQUENCE [LARGE SCALE GENOMIC DNA]</scope>
    <source>
        <strain evidence="2 3">DSM 28213</strain>
    </source>
</reference>
<gene>
    <name evidence="2" type="ORF">C8P70_11451</name>
</gene>
<feature type="transmembrane region" description="Helical" evidence="1">
    <location>
        <begin position="104"/>
        <end position="125"/>
    </location>
</feature>
<feature type="transmembrane region" description="Helical" evidence="1">
    <location>
        <begin position="12"/>
        <end position="31"/>
    </location>
</feature>
<proteinExistence type="predicted"/>
<keyword evidence="1" id="KW-0472">Membrane</keyword>
<comment type="caution">
    <text evidence="2">The sequence shown here is derived from an EMBL/GenBank/DDBJ whole genome shotgun (WGS) entry which is preliminary data.</text>
</comment>
<sequence>MKQKVFGFVKYLVIFTVAIGSIQWLIVNFLMINQEYYYNTLEIYGFLFLITLLLYIGVAYINSVFSQYTGYAFMASSFLKMILSVIFLLPIILKDDRSYTADVLLFFMPYFLYLLFETVFVVQLLKDKAERNV</sequence>
<keyword evidence="3" id="KW-1185">Reference proteome</keyword>
<protein>
    <submittedName>
        <fullName evidence="2">Uncharacterized protein</fullName>
    </submittedName>
</protein>
<keyword evidence="1" id="KW-0812">Transmembrane</keyword>
<dbReference type="RefSeq" id="WP_133712666.1">
    <property type="nucleotide sequence ID" value="NZ_SOAG01000014.1"/>
</dbReference>
<evidence type="ECO:0000313" key="3">
    <source>
        <dbReference type="Proteomes" id="UP000295215"/>
    </source>
</evidence>
<dbReference type="Proteomes" id="UP000295215">
    <property type="component" value="Unassembled WGS sequence"/>
</dbReference>
<name>A0A4R7EV83_9FLAO</name>
<dbReference type="OrthoDB" id="1448441at2"/>
<evidence type="ECO:0000313" key="2">
    <source>
        <dbReference type="EMBL" id="TDS57918.1"/>
    </source>
</evidence>
<dbReference type="AlphaFoldDB" id="A0A4R7EV83"/>
<organism evidence="2 3">
    <name type="scientific">Myroides indicus</name>
    <dbReference type="NCBI Taxonomy" id="1323422"/>
    <lineage>
        <taxon>Bacteria</taxon>
        <taxon>Pseudomonadati</taxon>
        <taxon>Bacteroidota</taxon>
        <taxon>Flavobacteriia</taxon>
        <taxon>Flavobacteriales</taxon>
        <taxon>Flavobacteriaceae</taxon>
        <taxon>Myroides</taxon>
    </lineage>
</organism>
<dbReference type="EMBL" id="SOAG01000014">
    <property type="protein sequence ID" value="TDS57918.1"/>
    <property type="molecule type" value="Genomic_DNA"/>
</dbReference>
<keyword evidence="1" id="KW-1133">Transmembrane helix</keyword>
<feature type="transmembrane region" description="Helical" evidence="1">
    <location>
        <begin position="68"/>
        <end position="92"/>
    </location>
</feature>
<accession>A0A4R7EV83</accession>
<feature type="transmembrane region" description="Helical" evidence="1">
    <location>
        <begin position="43"/>
        <end position="61"/>
    </location>
</feature>